<sequence length="387" mass="43244">MAKKAKVKLVKFQVKETAPPGDAKSETPTYLHFDPSKTPLINTTLQTRANERYLEILAKGSNADVYLKVGPFETVMMAHRLILTTASEFFANALSGDWAESKNNEIKLDHIKPKVMRVVLQYIYGGIVKMSQDFEETLAIYDAFKFLCLTEPCAVIRTSIACTLHSHAGEALQKYWWQIQACTYPELFELGLQVFGRLLREACEGLVDSNMVDTVASVVETAEDGVKVLKYAWGSQYKSDSLYADPVQHKSHCYLSGEAHEYAPCACDRPTPTLVTFRGIPEPTYCPCGIRYEPKSQKPASTTYSNADPYNRPTSPGYSPYQPSYYGPTCDHTPQHPGTNSSNQYEKHAAFYGHMFAKAWAKGRKGGTRHEKDLLLRGVSEICGFGL</sequence>
<name>A0AAD5SCP8_9FUNG</name>
<accession>A0AAD5SCP8</accession>
<keyword evidence="3" id="KW-1185">Reference proteome</keyword>
<dbReference type="PANTHER" id="PTHR24410:SF23">
    <property type="entry name" value="BTB DOMAIN-CONTAINING PROTEIN-RELATED"/>
    <property type="match status" value="1"/>
</dbReference>
<feature type="domain" description="BTB" evidence="1">
    <location>
        <begin position="63"/>
        <end position="132"/>
    </location>
</feature>
<evidence type="ECO:0000313" key="2">
    <source>
        <dbReference type="EMBL" id="KAJ3051227.1"/>
    </source>
</evidence>
<dbReference type="SUPFAM" id="SSF54695">
    <property type="entry name" value="POZ domain"/>
    <property type="match status" value="1"/>
</dbReference>
<dbReference type="AlphaFoldDB" id="A0AAD5SCP8"/>
<dbReference type="InterPro" id="IPR011333">
    <property type="entry name" value="SKP1/BTB/POZ_sf"/>
</dbReference>
<dbReference type="Proteomes" id="UP001212841">
    <property type="component" value="Unassembled WGS sequence"/>
</dbReference>
<dbReference type="InterPro" id="IPR000210">
    <property type="entry name" value="BTB/POZ_dom"/>
</dbReference>
<dbReference type="SMART" id="SM00225">
    <property type="entry name" value="BTB"/>
    <property type="match status" value="1"/>
</dbReference>
<dbReference type="Pfam" id="PF00651">
    <property type="entry name" value="BTB"/>
    <property type="match status" value="1"/>
</dbReference>
<dbReference type="Gene3D" id="3.30.710.10">
    <property type="entry name" value="Potassium Channel Kv1.1, Chain A"/>
    <property type="match status" value="1"/>
</dbReference>
<reference evidence="2" key="1">
    <citation type="submission" date="2020-05" db="EMBL/GenBank/DDBJ databases">
        <title>Phylogenomic resolution of chytrid fungi.</title>
        <authorList>
            <person name="Stajich J.E."/>
            <person name="Amses K."/>
            <person name="Simmons R."/>
            <person name="Seto K."/>
            <person name="Myers J."/>
            <person name="Bonds A."/>
            <person name="Quandt C.A."/>
            <person name="Barry K."/>
            <person name="Liu P."/>
            <person name="Grigoriev I."/>
            <person name="Longcore J.E."/>
            <person name="James T.Y."/>
        </authorList>
    </citation>
    <scope>NUCLEOTIDE SEQUENCE</scope>
    <source>
        <strain evidence="2">JEL0318</strain>
    </source>
</reference>
<dbReference type="InterPro" id="IPR051481">
    <property type="entry name" value="BTB-POZ/Galectin-3-binding"/>
</dbReference>
<dbReference type="PANTHER" id="PTHR24410">
    <property type="entry name" value="HL07962P-RELATED"/>
    <property type="match status" value="1"/>
</dbReference>
<proteinExistence type="predicted"/>
<evidence type="ECO:0000259" key="1">
    <source>
        <dbReference type="PROSITE" id="PS50097"/>
    </source>
</evidence>
<protein>
    <recommendedName>
        <fullName evidence="1">BTB domain-containing protein</fullName>
    </recommendedName>
</protein>
<evidence type="ECO:0000313" key="3">
    <source>
        <dbReference type="Proteomes" id="UP001212841"/>
    </source>
</evidence>
<comment type="caution">
    <text evidence="2">The sequence shown here is derived from an EMBL/GenBank/DDBJ whole genome shotgun (WGS) entry which is preliminary data.</text>
</comment>
<dbReference type="CDD" id="cd18186">
    <property type="entry name" value="BTB_POZ_ZBTB_KLHL-like"/>
    <property type="match status" value="1"/>
</dbReference>
<dbReference type="PROSITE" id="PS50097">
    <property type="entry name" value="BTB"/>
    <property type="match status" value="1"/>
</dbReference>
<organism evidence="2 3">
    <name type="scientific">Rhizophlyctis rosea</name>
    <dbReference type="NCBI Taxonomy" id="64517"/>
    <lineage>
        <taxon>Eukaryota</taxon>
        <taxon>Fungi</taxon>
        <taxon>Fungi incertae sedis</taxon>
        <taxon>Chytridiomycota</taxon>
        <taxon>Chytridiomycota incertae sedis</taxon>
        <taxon>Chytridiomycetes</taxon>
        <taxon>Rhizophlyctidales</taxon>
        <taxon>Rhizophlyctidaceae</taxon>
        <taxon>Rhizophlyctis</taxon>
    </lineage>
</organism>
<dbReference type="EMBL" id="JADGJD010000420">
    <property type="protein sequence ID" value="KAJ3051227.1"/>
    <property type="molecule type" value="Genomic_DNA"/>
</dbReference>
<gene>
    <name evidence="2" type="ORF">HK097_007814</name>
</gene>